<keyword evidence="6 10" id="KW-0378">Hydrolase</keyword>
<sequence length="466" mass="51677">MADSEMDKKRKVVLLVMFFWVLAATFRGCSSASNQQHSRRKHTLSVAASSAANRFGSSALFPIQGNVYPDGYYYVSLNVGEPPKPYYLDIDTGSDLTWLQCDAPCVRCTKAPHPLYRPNNNLVLCKDPFCASLNLPNGPKCETPEEQCDYEIEYADHGSSLGVLVKDIFQLRFTNGSLLRPHLSFGCGYDQQVSDATSYPLMDGVLGLGGGKSSIVSQLHGQGLTRNVIGHCFSGRGGGFLFFGDDVVPSSGVVWTPMLHSSLNKHYSPGPTELIYGGQHTGVKRLFVVFDSGSSYSYFNSQAYQAFISLVRKDLNGKPLREALDDRTLPVCWKGPKPFKSVRDVQKYFKLVVLSFPNSRKAQLEFPPEAYLIITSRGNVCLGILNGTEVGLKNLNIIGDISLQDKMVIYDNEKQQIGWIPADCDRLPNVDRDNMEGFFLPYAASLGILTESYHSTYGSREDKYHE</sequence>
<proteinExistence type="inferred from homology"/>
<evidence type="ECO:0000256" key="4">
    <source>
        <dbReference type="ARBA" id="ARBA00022737"/>
    </source>
</evidence>
<dbReference type="GO" id="GO:0004190">
    <property type="term" value="F:aspartic-type endopeptidase activity"/>
    <property type="evidence" value="ECO:0007669"/>
    <property type="project" value="UniProtKB-KW"/>
</dbReference>
<feature type="chain" id="PRO_5032603714" description="Aspartic proteinase Asp1" evidence="11">
    <location>
        <begin position="32"/>
        <end position="466"/>
    </location>
</feature>
<evidence type="ECO:0000313" key="13">
    <source>
        <dbReference type="EMBL" id="KAF8411756.1"/>
    </source>
</evidence>
<comment type="caution">
    <text evidence="13">The sequence shown here is derived from an EMBL/GenBank/DDBJ whole genome shotgun (WGS) entry which is preliminary data.</text>
</comment>
<feature type="active site" evidence="9">
    <location>
        <position position="291"/>
    </location>
</feature>
<dbReference type="Pfam" id="PF14543">
    <property type="entry name" value="TAXi_N"/>
    <property type="match status" value="1"/>
</dbReference>
<evidence type="ECO:0000256" key="5">
    <source>
        <dbReference type="ARBA" id="ARBA00022750"/>
    </source>
</evidence>
<dbReference type="AlphaFoldDB" id="A0A834ZZR7"/>
<dbReference type="GO" id="GO:0006508">
    <property type="term" value="P:proteolysis"/>
    <property type="evidence" value="ECO:0007669"/>
    <property type="project" value="UniProtKB-KW"/>
</dbReference>
<evidence type="ECO:0000256" key="1">
    <source>
        <dbReference type="ARBA" id="ARBA00007447"/>
    </source>
</evidence>
<feature type="signal peptide" evidence="11">
    <location>
        <begin position="1"/>
        <end position="31"/>
    </location>
</feature>
<dbReference type="Gene3D" id="2.40.70.10">
    <property type="entry name" value="Acid Proteases"/>
    <property type="match status" value="2"/>
</dbReference>
<evidence type="ECO:0000256" key="8">
    <source>
        <dbReference type="ARBA" id="ARBA00077656"/>
    </source>
</evidence>
<accession>A0A834ZZR7</accession>
<protein>
    <recommendedName>
        <fullName evidence="7">Aspartic proteinase Asp1</fullName>
    </recommendedName>
    <alternativeName>
        <fullName evidence="8">Nucellin-like protein</fullName>
    </alternativeName>
</protein>
<evidence type="ECO:0000256" key="11">
    <source>
        <dbReference type="SAM" id="SignalP"/>
    </source>
</evidence>
<dbReference type="InterPro" id="IPR032799">
    <property type="entry name" value="TAXi_C"/>
</dbReference>
<dbReference type="Proteomes" id="UP000655225">
    <property type="component" value="Unassembled WGS sequence"/>
</dbReference>
<dbReference type="Pfam" id="PF14541">
    <property type="entry name" value="TAXi_C"/>
    <property type="match status" value="1"/>
</dbReference>
<evidence type="ECO:0000259" key="12">
    <source>
        <dbReference type="PROSITE" id="PS51767"/>
    </source>
</evidence>
<evidence type="ECO:0000256" key="3">
    <source>
        <dbReference type="ARBA" id="ARBA00022729"/>
    </source>
</evidence>
<name>A0A834ZZR7_TETSI</name>
<comment type="similarity">
    <text evidence="1 10">Belongs to the peptidase A1 family.</text>
</comment>
<dbReference type="FunFam" id="2.40.70.10:FF:000027">
    <property type="entry name" value="Aspartic proteinase Asp1 isoform A"/>
    <property type="match status" value="1"/>
</dbReference>
<evidence type="ECO:0000256" key="9">
    <source>
        <dbReference type="PIRSR" id="PIRSR601461-1"/>
    </source>
</evidence>
<gene>
    <name evidence="13" type="ORF">HHK36_004314</name>
</gene>
<dbReference type="InterPro" id="IPR021109">
    <property type="entry name" value="Peptidase_aspartic_dom_sf"/>
</dbReference>
<dbReference type="FunFam" id="2.40.70.10:FF:000015">
    <property type="entry name" value="Aspartyl protease family protein"/>
    <property type="match status" value="1"/>
</dbReference>
<dbReference type="SUPFAM" id="SSF50630">
    <property type="entry name" value="Acid proteases"/>
    <property type="match status" value="1"/>
</dbReference>
<dbReference type="OMA" id="KYYSPGP"/>
<dbReference type="PROSITE" id="PS00141">
    <property type="entry name" value="ASP_PROTEASE"/>
    <property type="match status" value="1"/>
</dbReference>
<organism evidence="13 14">
    <name type="scientific">Tetracentron sinense</name>
    <name type="common">Spur-leaf</name>
    <dbReference type="NCBI Taxonomy" id="13715"/>
    <lineage>
        <taxon>Eukaryota</taxon>
        <taxon>Viridiplantae</taxon>
        <taxon>Streptophyta</taxon>
        <taxon>Embryophyta</taxon>
        <taxon>Tracheophyta</taxon>
        <taxon>Spermatophyta</taxon>
        <taxon>Magnoliopsida</taxon>
        <taxon>Trochodendrales</taxon>
        <taxon>Trochodendraceae</taxon>
        <taxon>Tetracentron</taxon>
    </lineage>
</organism>
<dbReference type="InterPro" id="IPR032861">
    <property type="entry name" value="TAXi_N"/>
</dbReference>
<evidence type="ECO:0000256" key="7">
    <source>
        <dbReference type="ARBA" id="ARBA00068871"/>
    </source>
</evidence>
<keyword evidence="4" id="KW-0677">Repeat</keyword>
<dbReference type="InterPro" id="IPR033121">
    <property type="entry name" value="PEPTIDASE_A1"/>
</dbReference>
<keyword evidence="14" id="KW-1185">Reference proteome</keyword>
<evidence type="ECO:0000256" key="6">
    <source>
        <dbReference type="ARBA" id="ARBA00022801"/>
    </source>
</evidence>
<dbReference type="InterPro" id="IPR001969">
    <property type="entry name" value="Aspartic_peptidase_AS"/>
</dbReference>
<keyword evidence="3 11" id="KW-0732">Signal</keyword>
<evidence type="ECO:0000256" key="2">
    <source>
        <dbReference type="ARBA" id="ARBA00022670"/>
    </source>
</evidence>
<reference evidence="13 14" key="1">
    <citation type="submission" date="2020-04" db="EMBL/GenBank/DDBJ databases">
        <title>Plant Genome Project.</title>
        <authorList>
            <person name="Zhang R.-G."/>
        </authorList>
    </citation>
    <scope>NUCLEOTIDE SEQUENCE [LARGE SCALE GENOMIC DNA]</scope>
    <source>
        <strain evidence="13">YNK0</strain>
        <tissue evidence="13">Leaf</tissue>
    </source>
</reference>
<dbReference type="EMBL" id="JABCRI010000002">
    <property type="protein sequence ID" value="KAF8411756.1"/>
    <property type="molecule type" value="Genomic_DNA"/>
</dbReference>
<dbReference type="PANTHER" id="PTHR13683">
    <property type="entry name" value="ASPARTYL PROTEASES"/>
    <property type="match status" value="1"/>
</dbReference>
<dbReference type="OrthoDB" id="2747330at2759"/>
<feature type="domain" description="Peptidase A1" evidence="12">
    <location>
        <begin position="73"/>
        <end position="420"/>
    </location>
</feature>
<dbReference type="PANTHER" id="PTHR13683:SF800">
    <property type="entry name" value="EUKARYOTIC ASPARTYL PROTEASE FAMILY PROTEIN"/>
    <property type="match status" value="1"/>
</dbReference>
<evidence type="ECO:0000313" key="14">
    <source>
        <dbReference type="Proteomes" id="UP000655225"/>
    </source>
</evidence>
<dbReference type="InterPro" id="IPR001461">
    <property type="entry name" value="Aspartic_peptidase_A1"/>
</dbReference>
<keyword evidence="5 10" id="KW-0064">Aspartyl protease</keyword>
<keyword evidence="2 10" id="KW-0645">Protease</keyword>
<dbReference type="PRINTS" id="PR00792">
    <property type="entry name" value="PEPSIN"/>
</dbReference>
<feature type="active site" evidence="9">
    <location>
        <position position="91"/>
    </location>
</feature>
<evidence type="ECO:0000256" key="10">
    <source>
        <dbReference type="RuleBase" id="RU000454"/>
    </source>
</evidence>
<dbReference type="PROSITE" id="PS51767">
    <property type="entry name" value="PEPTIDASE_A1"/>
    <property type="match status" value="1"/>
</dbReference>